<dbReference type="InterPro" id="IPR036867">
    <property type="entry name" value="R3H_dom_sf"/>
</dbReference>
<sequence length="628" mass="72702">MSDTGADFASVVDMTESNFLTYLPQVLECIKSCDFIAFDLEFSGTDYKPYFRSVYADTFETRYAKYRVDVENFYPIELGICCFTWNESEKCYMSRPFNFFVCPYSHKLCNPSLSIRASTLSFLRQHNFKFGRLFSEGIPTLRKSDEEHILRYQRLSADRYDYKSDEELEEMEGIYAQIEEWIRSINSSTKAESTEEDRITTLSLLLPPLNSHKRKLLYQEMARRYPSMILSEQTQDNEGFHTGKIKRTRITVAKKASEVLAPTLPEITNHAGVRIVVEAVLDSHKPLIGFQGLGDLTYMLGGIYQELPPRLADFLRFMERVDVFVDLKLVAELPALREENLGSLSLSNAYQAVHDWYFGEPDVKSALIQDGSICIHDAANDAFMTGILFLKLFYRCGFKREAIGSLLQTRPEGAMRESMQAFLSCVNAVSLYHMTRALPLRLEAYNDLVNGDATVRDRKNVLIIEDIAPWFNSKHFSTFFSKHYGVKANIYFNWLDDSRMLAVLPSQEVAEKVLQDWQEVCMSEDSEASFSKTPTDFCNRSVELKDLRVSPFSRYEELCFVNKKHVRNCYRVCWVMKTWRGARTVSSTDRRSPRWRCESPSSPRWEWRPPSWSGRRRLANPPLSRTSE</sequence>
<accession>A0A196SFE6</accession>
<dbReference type="InterPro" id="IPR051181">
    <property type="entry name" value="CAF1_poly(A)_ribonucleases"/>
</dbReference>
<protein>
    <submittedName>
        <fullName evidence="2">CAF1 family ribonuclease</fullName>
    </submittedName>
</protein>
<organism evidence="2 3">
    <name type="scientific">Blastocystis sp. subtype 1 (strain ATCC 50177 / NandII)</name>
    <dbReference type="NCBI Taxonomy" id="478820"/>
    <lineage>
        <taxon>Eukaryota</taxon>
        <taxon>Sar</taxon>
        <taxon>Stramenopiles</taxon>
        <taxon>Bigyra</taxon>
        <taxon>Opalozoa</taxon>
        <taxon>Opalinata</taxon>
        <taxon>Blastocystidae</taxon>
        <taxon>Blastocystis</taxon>
    </lineage>
</organism>
<dbReference type="Proteomes" id="UP000078348">
    <property type="component" value="Unassembled WGS sequence"/>
</dbReference>
<dbReference type="SUPFAM" id="SSF53098">
    <property type="entry name" value="Ribonuclease H-like"/>
    <property type="match status" value="1"/>
</dbReference>
<proteinExistence type="inferred from homology"/>
<dbReference type="Gene3D" id="3.30.420.10">
    <property type="entry name" value="Ribonuclease H-like superfamily/Ribonuclease H"/>
    <property type="match status" value="1"/>
</dbReference>
<gene>
    <name evidence="2" type="ORF">AV274_3262</name>
</gene>
<dbReference type="Gene3D" id="3.30.1370.50">
    <property type="entry name" value="R3H-like domain"/>
    <property type="match status" value="1"/>
</dbReference>
<dbReference type="GO" id="GO:0003723">
    <property type="term" value="F:RNA binding"/>
    <property type="evidence" value="ECO:0007669"/>
    <property type="project" value="TreeGrafter"/>
</dbReference>
<comment type="caution">
    <text evidence="2">The sequence shown here is derived from an EMBL/GenBank/DDBJ whole genome shotgun (WGS) entry which is preliminary data.</text>
</comment>
<evidence type="ECO:0000313" key="2">
    <source>
        <dbReference type="EMBL" id="OAO15046.1"/>
    </source>
</evidence>
<dbReference type="AlphaFoldDB" id="A0A196SFE6"/>
<name>A0A196SFE6_BLAHN</name>
<dbReference type="GO" id="GO:0000175">
    <property type="term" value="F:3'-5'-RNA exonuclease activity"/>
    <property type="evidence" value="ECO:0007669"/>
    <property type="project" value="TreeGrafter"/>
</dbReference>
<dbReference type="InterPro" id="IPR006941">
    <property type="entry name" value="RNase_CAF1"/>
</dbReference>
<evidence type="ECO:0000256" key="1">
    <source>
        <dbReference type="ARBA" id="ARBA00008372"/>
    </source>
</evidence>
<dbReference type="PANTHER" id="PTHR15092">
    <property type="entry name" value="POLY A -SPECIFIC RIBONUCLEASE/TARGET OF EGR1, MEMBER 1"/>
    <property type="match status" value="1"/>
</dbReference>
<dbReference type="STRING" id="478820.A0A196SFE6"/>
<evidence type="ECO:0000313" key="3">
    <source>
        <dbReference type="Proteomes" id="UP000078348"/>
    </source>
</evidence>
<dbReference type="EMBL" id="LXWW01000183">
    <property type="protein sequence ID" value="OAO15046.1"/>
    <property type="molecule type" value="Genomic_DNA"/>
</dbReference>
<comment type="similarity">
    <text evidence="1">Belongs to the CAF1 family.</text>
</comment>
<dbReference type="OrthoDB" id="1432093at2759"/>
<dbReference type="PANTHER" id="PTHR15092:SF22">
    <property type="entry name" value="POLY(A)-SPECIFIC RIBONUCLEASE PNLDC1"/>
    <property type="match status" value="1"/>
</dbReference>
<reference evidence="2 3" key="1">
    <citation type="submission" date="2016-05" db="EMBL/GenBank/DDBJ databases">
        <title>Nuclear genome of Blastocystis sp. subtype 1 NandII.</title>
        <authorList>
            <person name="Gentekaki E."/>
            <person name="Curtis B."/>
            <person name="Stairs C."/>
            <person name="Eme L."/>
            <person name="Herman E."/>
            <person name="Klimes V."/>
            <person name="Arias M.C."/>
            <person name="Elias M."/>
            <person name="Hilliou F."/>
            <person name="Klute M."/>
            <person name="Malik S.-B."/>
            <person name="Pightling A."/>
            <person name="Rachubinski R."/>
            <person name="Salas D."/>
            <person name="Schlacht A."/>
            <person name="Suga H."/>
            <person name="Archibald J."/>
            <person name="Ball S.G."/>
            <person name="Clark G."/>
            <person name="Dacks J."/>
            <person name="Van Der Giezen M."/>
            <person name="Tsaousis A."/>
            <person name="Roger A."/>
        </authorList>
    </citation>
    <scope>NUCLEOTIDE SEQUENCE [LARGE SCALE GENOMIC DNA]</scope>
    <source>
        <strain evidence="3">ATCC 50177 / NandII</strain>
    </source>
</reference>
<dbReference type="InterPro" id="IPR036397">
    <property type="entry name" value="RNaseH_sf"/>
</dbReference>
<keyword evidence="3" id="KW-1185">Reference proteome</keyword>
<dbReference type="InterPro" id="IPR012337">
    <property type="entry name" value="RNaseH-like_sf"/>
</dbReference>
<dbReference type="Pfam" id="PF04857">
    <property type="entry name" value="CAF1"/>
    <property type="match status" value="1"/>
</dbReference>